<dbReference type="Pfam" id="PF10275">
    <property type="entry name" value="Peptidase_C65"/>
    <property type="match status" value="1"/>
</dbReference>
<dbReference type="Proteomes" id="UP000601710">
    <property type="component" value="Chromosome 17"/>
</dbReference>
<dbReference type="InterPro" id="IPR038765">
    <property type="entry name" value="Papain-like_cys_pep_sf"/>
</dbReference>
<evidence type="ECO:0000256" key="6">
    <source>
        <dbReference type="ARBA" id="ARBA00022807"/>
    </source>
</evidence>
<evidence type="ECO:0000256" key="5">
    <source>
        <dbReference type="ARBA" id="ARBA00022801"/>
    </source>
</evidence>
<dbReference type="OrthoDB" id="18915at2759"/>
<dbReference type="GO" id="GO:0005634">
    <property type="term" value="C:nucleus"/>
    <property type="evidence" value="ECO:0007669"/>
    <property type="project" value="TreeGrafter"/>
</dbReference>
<dbReference type="VEuPathDB" id="TriTrypDB:LdCL_170021500"/>
<dbReference type="InterPro" id="IPR042468">
    <property type="entry name" value="Peptidase_C65_otubain_sub1"/>
</dbReference>
<keyword evidence="6" id="KW-0788">Thiol protease</keyword>
<dbReference type="Gene3D" id="3.30.200.60">
    <property type="entry name" value="Peptidase C65 Otubain, subdomain 1"/>
    <property type="match status" value="1"/>
</dbReference>
<keyword evidence="11" id="KW-1185">Reference proteome</keyword>
<accession>A0A3S7WUP0</accession>
<dbReference type="Proteomes" id="UP000318821">
    <property type="component" value="Unassembled WGS sequence"/>
</dbReference>
<dbReference type="AlphaFoldDB" id="A0A3S7WUP0"/>
<evidence type="ECO:0000256" key="4">
    <source>
        <dbReference type="ARBA" id="ARBA00022786"/>
    </source>
</evidence>
<proteinExistence type="predicted"/>
<protein>
    <recommendedName>
        <fullName evidence="2">ubiquitinyl hydrolase 1</fullName>
        <ecNumber evidence="2">3.4.19.12</ecNumber>
    </recommendedName>
</protein>
<dbReference type="CDD" id="cd22749">
    <property type="entry name" value="Otubain_C65"/>
    <property type="match status" value="1"/>
</dbReference>
<reference evidence="12" key="3">
    <citation type="submission" date="2019-02" db="EMBL/GenBank/DDBJ databases">
        <title>FDA dAtabase for Regulatory Grade micrObial Sequences (FDA-ARGOS): Supporting development and validation of Infectious Disease Dx tests.</title>
        <authorList>
            <person name="Duncan R."/>
            <person name="Fisher C."/>
            <person name="Tallon L."/>
            <person name="Sadzewicz L."/>
            <person name="Sengamalay N."/>
            <person name="Ott S."/>
            <person name="Godinez A."/>
            <person name="Nagaraj S."/>
            <person name="Vavikolanu K."/>
            <person name="Vyas G."/>
            <person name="Nadendla S."/>
            <person name="Aluvathingal J."/>
            <person name="Sichtig H."/>
        </authorList>
    </citation>
    <scope>NUCLEOTIDE SEQUENCE [LARGE SCALE GENOMIC DNA]</scope>
    <source>
        <strain evidence="12">FDAARGOS_360</strain>
    </source>
</reference>
<dbReference type="PANTHER" id="PTHR12931:SF15">
    <property type="entry name" value="UBIQUITIN THIOESTERASE OTUBAIN-LIKE"/>
    <property type="match status" value="1"/>
</dbReference>
<evidence type="ECO:0000256" key="2">
    <source>
        <dbReference type="ARBA" id="ARBA00012759"/>
    </source>
</evidence>
<evidence type="ECO:0000259" key="7">
    <source>
        <dbReference type="PROSITE" id="PS50802"/>
    </source>
</evidence>
<dbReference type="VEuPathDB" id="TriTrypDB:LdBPK_171520.1"/>
<dbReference type="GO" id="GO:0006508">
    <property type="term" value="P:proteolysis"/>
    <property type="evidence" value="ECO:0007669"/>
    <property type="project" value="UniProtKB-KW"/>
</dbReference>
<evidence type="ECO:0000256" key="3">
    <source>
        <dbReference type="ARBA" id="ARBA00022670"/>
    </source>
</evidence>
<dbReference type="InterPro" id="IPR042467">
    <property type="entry name" value="Peptidase_C65_otubain_sub2"/>
</dbReference>
<dbReference type="PROSITE" id="PS50802">
    <property type="entry name" value="OTU"/>
    <property type="match status" value="1"/>
</dbReference>
<evidence type="ECO:0000313" key="10">
    <source>
        <dbReference type="EMBL" id="TPP55032.1"/>
    </source>
</evidence>
<reference evidence="10" key="2">
    <citation type="submission" date="2019-02" db="EMBL/GenBank/DDBJ databases">
        <title>FDA dAtabase for Regulatory Grade micrObial Sequences (FDA-ARGOS): Supporting development and validation of Infectious Disease Dx tests.</title>
        <authorList>
            <person name="Duncan R."/>
            <person name="Fisher C."/>
            <person name="Tallon L.J."/>
            <person name="Sadzewicz L."/>
            <person name="Sengamalay N."/>
            <person name="Ott S."/>
            <person name="Godinez A."/>
            <person name="Nagaraj S."/>
            <person name="Nadendla S."/>
            <person name="Sichtig H."/>
        </authorList>
    </citation>
    <scope>NUCLEOTIDE SEQUENCE</scope>
    <source>
        <strain evidence="10">FDAARGOS_360</strain>
    </source>
</reference>
<dbReference type="EMBL" id="LR812637">
    <property type="protein sequence ID" value="CAC5429206.1"/>
    <property type="molecule type" value="Genomic_DNA"/>
</dbReference>
<evidence type="ECO:0000313" key="12">
    <source>
        <dbReference type="Proteomes" id="UP000318821"/>
    </source>
</evidence>
<reference evidence="9" key="4">
    <citation type="submission" date="2020-06" db="EMBL/GenBank/DDBJ databases">
        <authorList>
            <person name="Camacho E."/>
            <person name="Gonzalez-de la Fuente S."/>
            <person name="Rastrojo A."/>
            <person name="Peiro-Pastor R."/>
            <person name="Solana JC."/>
            <person name="Tabera L."/>
            <person name="Gamarro F."/>
            <person name="Carrasco-Ramiro F."/>
            <person name="Requena JM."/>
            <person name="Aguado B."/>
        </authorList>
    </citation>
    <scope>NUCLEOTIDE SEQUENCE</scope>
</reference>
<dbReference type="SUPFAM" id="SSF54001">
    <property type="entry name" value="Cysteine proteinases"/>
    <property type="match status" value="1"/>
</dbReference>
<dbReference type="VEuPathDB" id="TriTrypDB:LDHU3_17.2060"/>
<dbReference type="GO" id="GO:0071108">
    <property type="term" value="P:protein K48-linked deubiquitination"/>
    <property type="evidence" value="ECO:0007669"/>
    <property type="project" value="TreeGrafter"/>
</dbReference>
<evidence type="ECO:0000313" key="11">
    <source>
        <dbReference type="Proteomes" id="UP000274082"/>
    </source>
</evidence>
<evidence type="ECO:0000256" key="1">
    <source>
        <dbReference type="ARBA" id="ARBA00000707"/>
    </source>
</evidence>
<evidence type="ECO:0000313" key="8">
    <source>
        <dbReference type="EMBL" id="AYU77917.1"/>
    </source>
</evidence>
<gene>
    <name evidence="10" type="ORF">CGC20_37385</name>
    <name evidence="8" type="ORF">LdCL_170021500</name>
    <name evidence="9" type="ORF">LDHU3_17.2060</name>
</gene>
<reference evidence="8 11" key="1">
    <citation type="journal article" date="2018" name="Sci. Rep.">
        <title>A complete Leishmania donovani reference genome identifies novel genetic variations associated with virulence.</title>
        <authorList>
            <person name="Lypaczewski P."/>
            <person name="Hoshizaki J."/>
            <person name="Zhang W.-W."/>
            <person name="McCall L.-I."/>
            <person name="Torcivia-Rodriguez J."/>
            <person name="Simonyan V."/>
            <person name="Kaur A."/>
            <person name="Dewar K."/>
            <person name="Matlashewski G."/>
        </authorList>
    </citation>
    <scope>NUCLEOTIDE SEQUENCE [LARGE SCALE GENOMIC DNA]</scope>
    <source>
        <strain evidence="8 11">LdCL</strain>
    </source>
</reference>
<name>A0A3S7WUP0_LEIDO</name>
<keyword evidence="4" id="KW-0833">Ubl conjugation pathway</keyword>
<sequence length="270" mass="30250">MDEGLPIDASEAQLEAIRREVAHYPLLSLSLPLNKESMIVKEMEHDDAYLAQTLSLFGASPVSTKQYDFDSIRYSRRDGNCFYRCAGFRLCELIVEHPDRAAEYVALLKSREESLSRLFGLFVFDFTDALAEILKGVADKTITSVAQVYNRFISDDGAYVLAALRYLISAYLQEHEEEYEPFVSGLGYGTVRDYCNAEVELVDHESDNVQLAAFAKAFNVCIKVYALDRNAGNNITEYSFNGEDNDAGDRLVVGLLYMPGHYNLLGRGPG</sequence>
<dbReference type="InterPro" id="IPR003323">
    <property type="entry name" value="OTU_dom"/>
</dbReference>
<keyword evidence="5" id="KW-0378">Hydrolase</keyword>
<dbReference type="EMBL" id="CP029516">
    <property type="protein sequence ID" value="AYU77917.1"/>
    <property type="molecule type" value="Genomic_DNA"/>
</dbReference>
<dbReference type="GO" id="GO:0043130">
    <property type="term" value="F:ubiquitin binding"/>
    <property type="evidence" value="ECO:0007669"/>
    <property type="project" value="TreeGrafter"/>
</dbReference>
<keyword evidence="3" id="KW-0645">Protease</keyword>
<dbReference type="EC" id="3.4.19.12" evidence="2"/>
<dbReference type="EMBL" id="RHLD01000040">
    <property type="protein sequence ID" value="TPP55032.1"/>
    <property type="molecule type" value="Genomic_DNA"/>
</dbReference>
<organism evidence="8 11">
    <name type="scientific">Leishmania donovani</name>
    <dbReference type="NCBI Taxonomy" id="5661"/>
    <lineage>
        <taxon>Eukaryota</taxon>
        <taxon>Discoba</taxon>
        <taxon>Euglenozoa</taxon>
        <taxon>Kinetoplastea</taxon>
        <taxon>Metakinetoplastina</taxon>
        <taxon>Trypanosomatida</taxon>
        <taxon>Trypanosomatidae</taxon>
        <taxon>Leishmaniinae</taxon>
        <taxon>Leishmania</taxon>
    </lineage>
</organism>
<evidence type="ECO:0000313" key="9">
    <source>
        <dbReference type="EMBL" id="CAC5429206.1"/>
    </source>
</evidence>
<comment type="catalytic activity">
    <reaction evidence="1">
        <text>Thiol-dependent hydrolysis of ester, thioester, amide, peptide and isopeptide bonds formed by the C-terminal Gly of ubiquitin (a 76-residue protein attached to proteins as an intracellular targeting signal).</text>
        <dbReference type="EC" id="3.4.19.12"/>
    </reaction>
</comment>
<feature type="domain" description="OTU" evidence="7">
    <location>
        <begin position="70"/>
        <end position="268"/>
    </location>
</feature>
<dbReference type="PANTHER" id="PTHR12931">
    <property type="entry name" value="UBIQUITIN THIOLESTERASE PROTEIN OTUB"/>
    <property type="match status" value="1"/>
</dbReference>
<dbReference type="Gene3D" id="1.20.1300.20">
    <property type="entry name" value="Peptidase C65 Otubain, subdomain 2"/>
    <property type="match status" value="1"/>
</dbReference>
<dbReference type="Proteomes" id="UP000274082">
    <property type="component" value="Chromosome 17"/>
</dbReference>
<dbReference type="InterPro" id="IPR019400">
    <property type="entry name" value="Peptidase_C65_otubain"/>
</dbReference>
<dbReference type="GO" id="GO:0004843">
    <property type="term" value="F:cysteine-type deubiquitinase activity"/>
    <property type="evidence" value="ECO:0007669"/>
    <property type="project" value="UniProtKB-EC"/>
</dbReference>